<dbReference type="GO" id="GO:0003676">
    <property type="term" value="F:nucleic acid binding"/>
    <property type="evidence" value="ECO:0007669"/>
    <property type="project" value="InterPro"/>
</dbReference>
<protein>
    <submittedName>
        <fullName evidence="2">RNAseH-like protein</fullName>
    </submittedName>
</protein>
<accession>A0A8S5TFZ2</accession>
<dbReference type="InterPro" id="IPR036397">
    <property type="entry name" value="RNaseH_sf"/>
</dbReference>
<dbReference type="GO" id="GO:0004523">
    <property type="term" value="F:RNA-DNA hybrid ribonuclease activity"/>
    <property type="evidence" value="ECO:0007669"/>
    <property type="project" value="InterPro"/>
</dbReference>
<reference evidence="2" key="1">
    <citation type="journal article" date="2021" name="Proc. Natl. Acad. Sci. U.S.A.">
        <title>A Catalog of Tens of Thousands of Viruses from Human Metagenomes Reveals Hidden Associations with Chronic Diseases.</title>
        <authorList>
            <person name="Tisza M.J."/>
            <person name="Buck C.B."/>
        </authorList>
    </citation>
    <scope>NUCLEOTIDE SEQUENCE</scope>
    <source>
        <strain evidence="2">CtIty1</strain>
    </source>
</reference>
<organism evidence="2">
    <name type="scientific">Myoviridae sp. ctIty1</name>
    <dbReference type="NCBI Taxonomy" id="2827673"/>
    <lineage>
        <taxon>Viruses</taxon>
        <taxon>Duplodnaviria</taxon>
        <taxon>Heunggongvirae</taxon>
        <taxon>Uroviricota</taxon>
        <taxon>Caudoviricetes</taxon>
    </lineage>
</organism>
<evidence type="ECO:0000313" key="2">
    <source>
        <dbReference type="EMBL" id="DAF62221.1"/>
    </source>
</evidence>
<name>A0A8S5TFZ2_9CAUD</name>
<dbReference type="Gene3D" id="3.30.420.10">
    <property type="entry name" value="Ribonuclease H-like superfamily/Ribonuclease H"/>
    <property type="match status" value="1"/>
</dbReference>
<dbReference type="PROSITE" id="PS50879">
    <property type="entry name" value="RNASE_H_1"/>
    <property type="match status" value="1"/>
</dbReference>
<dbReference type="SUPFAM" id="SSF53098">
    <property type="entry name" value="Ribonuclease H-like"/>
    <property type="match status" value="1"/>
</dbReference>
<evidence type="ECO:0000259" key="1">
    <source>
        <dbReference type="PROSITE" id="PS50879"/>
    </source>
</evidence>
<dbReference type="InterPro" id="IPR012337">
    <property type="entry name" value="RNaseH-like_sf"/>
</dbReference>
<proteinExistence type="predicted"/>
<dbReference type="InterPro" id="IPR002156">
    <property type="entry name" value="RNaseH_domain"/>
</dbReference>
<dbReference type="Pfam" id="PF00075">
    <property type="entry name" value="RNase_H"/>
    <property type="match status" value="1"/>
</dbReference>
<sequence>MFFYKNAVNVFSDASTKIINPGTNKNKFLTCPGFVTTINGSIINEGYDIVEATVNYAELYAIRMGIADLLKYKNTDLFLNIFSDSKISVFGLREWFFKYYKNGKDFTLMTSDNRRGKKPVANQELILDIVRMILQANVHVSIYHVPGHIQANNIDSMNKFHYMFHNNNFPDNQRVTVPLDTEMEIAGFNNYIDNLTRTKLNRAIKSGSLDKFDIKRKLYPAIWYPKPEDVTDYLHLVHQAK</sequence>
<feature type="domain" description="RNase H type-1" evidence="1">
    <location>
        <begin position="4"/>
        <end position="170"/>
    </location>
</feature>
<dbReference type="EMBL" id="BK032823">
    <property type="protein sequence ID" value="DAF62221.1"/>
    <property type="molecule type" value="Genomic_DNA"/>
</dbReference>